<dbReference type="InterPro" id="IPR036291">
    <property type="entry name" value="NAD(P)-bd_dom_sf"/>
</dbReference>
<feature type="region of interest" description="Disordered" evidence="3">
    <location>
        <begin position="1"/>
        <end position="23"/>
    </location>
</feature>
<evidence type="ECO:0000256" key="1">
    <source>
        <dbReference type="ARBA" id="ARBA00023002"/>
    </source>
</evidence>
<accession>A0ABP7KRP6</accession>
<evidence type="ECO:0000259" key="4">
    <source>
        <dbReference type="Pfam" id="PF01408"/>
    </source>
</evidence>
<sequence length="388" mass="40870">MTKTVTDSAASAEATTPAEEAQSAGRTAIVRAGFIGSGFMAAVHSRAARTARAELAGVASSSPRSAERAAQRLGLTRSHDSVEELLADDGIDVIHVCTPNTTHAGFALAALDAGKHVICEKPLATSVEDAIVLARRAVETGLTATVPFVYRFHPMVREARARVKSGETGRLLTISGGYLQDWLAEPLADDWRVSAELGGPSRAFADIGSHLVDLLEFVTGDQIARLNATTRTVYGDRSSNRDIATEDLVALVVELRGGAVGTLLISQVAPGRKNSLVLEVAGTEQSIRFDQERPDELWLGRRTGSQHILRDTEALTPDASRLSVVPAGHPMGYQDAFNAFVADSYAAALTPNAPPAGLPTFADGLRAVRVTAAVLESAASGAWVEVAE</sequence>
<dbReference type="InterPro" id="IPR055170">
    <property type="entry name" value="GFO_IDH_MocA-like_dom"/>
</dbReference>
<keyword evidence="2" id="KW-0520">NAD</keyword>
<evidence type="ECO:0000313" key="6">
    <source>
        <dbReference type="EMBL" id="GAA3885671.1"/>
    </source>
</evidence>
<name>A0ABP7KRP6_9MICO</name>
<dbReference type="PANTHER" id="PTHR43818">
    <property type="entry name" value="BCDNA.GH03377"/>
    <property type="match status" value="1"/>
</dbReference>
<dbReference type="Gene3D" id="3.40.50.720">
    <property type="entry name" value="NAD(P)-binding Rossmann-like Domain"/>
    <property type="match status" value="1"/>
</dbReference>
<evidence type="ECO:0000259" key="5">
    <source>
        <dbReference type="Pfam" id="PF22725"/>
    </source>
</evidence>
<comment type="caution">
    <text evidence="6">The sequence shown here is derived from an EMBL/GenBank/DDBJ whole genome shotgun (WGS) entry which is preliminary data.</text>
</comment>
<protein>
    <submittedName>
        <fullName evidence="6">Gfo/Idh/MocA family oxidoreductase</fullName>
    </submittedName>
</protein>
<dbReference type="EMBL" id="BAABCN010000010">
    <property type="protein sequence ID" value="GAA3885671.1"/>
    <property type="molecule type" value="Genomic_DNA"/>
</dbReference>
<feature type="domain" description="GFO/IDH/MocA-like oxidoreductase" evidence="5">
    <location>
        <begin position="156"/>
        <end position="288"/>
    </location>
</feature>
<dbReference type="Pfam" id="PF22725">
    <property type="entry name" value="GFO_IDH_MocA_C3"/>
    <property type="match status" value="1"/>
</dbReference>
<evidence type="ECO:0000256" key="3">
    <source>
        <dbReference type="SAM" id="MobiDB-lite"/>
    </source>
</evidence>
<gene>
    <name evidence="6" type="ORF">GCM10022381_29760</name>
</gene>
<proteinExistence type="predicted"/>
<dbReference type="Proteomes" id="UP001501803">
    <property type="component" value="Unassembled WGS sequence"/>
</dbReference>
<dbReference type="Gene3D" id="3.30.360.10">
    <property type="entry name" value="Dihydrodipicolinate Reductase, domain 2"/>
    <property type="match status" value="1"/>
</dbReference>
<reference evidence="7" key="1">
    <citation type="journal article" date="2019" name="Int. J. Syst. Evol. Microbiol.">
        <title>The Global Catalogue of Microorganisms (GCM) 10K type strain sequencing project: providing services to taxonomists for standard genome sequencing and annotation.</title>
        <authorList>
            <consortium name="The Broad Institute Genomics Platform"/>
            <consortium name="The Broad Institute Genome Sequencing Center for Infectious Disease"/>
            <person name="Wu L."/>
            <person name="Ma J."/>
        </authorList>
    </citation>
    <scope>NUCLEOTIDE SEQUENCE [LARGE SCALE GENOMIC DNA]</scope>
    <source>
        <strain evidence="7">JCM 17021</strain>
    </source>
</reference>
<evidence type="ECO:0000313" key="7">
    <source>
        <dbReference type="Proteomes" id="UP001501803"/>
    </source>
</evidence>
<dbReference type="Pfam" id="PF01408">
    <property type="entry name" value="GFO_IDH_MocA"/>
    <property type="match status" value="1"/>
</dbReference>
<keyword evidence="7" id="KW-1185">Reference proteome</keyword>
<feature type="domain" description="Gfo/Idh/MocA-like oxidoreductase N-terminal" evidence="4">
    <location>
        <begin position="31"/>
        <end position="146"/>
    </location>
</feature>
<dbReference type="InterPro" id="IPR050463">
    <property type="entry name" value="Gfo/Idh/MocA_oxidrdct_glycsds"/>
</dbReference>
<organism evidence="6 7">
    <name type="scientific">Leifsonia kafniensis</name>
    <dbReference type="NCBI Taxonomy" id="475957"/>
    <lineage>
        <taxon>Bacteria</taxon>
        <taxon>Bacillati</taxon>
        <taxon>Actinomycetota</taxon>
        <taxon>Actinomycetes</taxon>
        <taxon>Micrococcales</taxon>
        <taxon>Microbacteriaceae</taxon>
        <taxon>Leifsonia</taxon>
    </lineage>
</organism>
<dbReference type="SUPFAM" id="SSF55347">
    <property type="entry name" value="Glyceraldehyde-3-phosphate dehydrogenase-like, C-terminal domain"/>
    <property type="match status" value="1"/>
</dbReference>
<dbReference type="SUPFAM" id="SSF51735">
    <property type="entry name" value="NAD(P)-binding Rossmann-fold domains"/>
    <property type="match status" value="1"/>
</dbReference>
<evidence type="ECO:0000256" key="2">
    <source>
        <dbReference type="ARBA" id="ARBA00023027"/>
    </source>
</evidence>
<dbReference type="RefSeq" id="WP_345068128.1">
    <property type="nucleotide sequence ID" value="NZ_BAABCN010000010.1"/>
</dbReference>
<dbReference type="PANTHER" id="PTHR43818:SF11">
    <property type="entry name" value="BCDNA.GH03377"/>
    <property type="match status" value="1"/>
</dbReference>
<keyword evidence="1" id="KW-0560">Oxidoreductase</keyword>
<dbReference type="InterPro" id="IPR000683">
    <property type="entry name" value="Gfo/Idh/MocA-like_OxRdtase_N"/>
</dbReference>